<comment type="similarity">
    <text evidence="1">Belongs to the cytochrome P450 family.</text>
</comment>
<keyword evidence="3" id="KW-0479">Metal-binding</keyword>
<keyword evidence="4" id="KW-0408">Iron</keyword>
<dbReference type="GeneID" id="19396859"/>
<accession>R0J0A1</accession>
<dbReference type="SUPFAM" id="SSF48264">
    <property type="entry name" value="Cytochrome P450"/>
    <property type="match status" value="1"/>
</dbReference>
<dbReference type="GO" id="GO:0020037">
    <property type="term" value="F:heme binding"/>
    <property type="evidence" value="ECO:0007669"/>
    <property type="project" value="InterPro"/>
</dbReference>
<dbReference type="PANTHER" id="PTHR24304:SF2">
    <property type="entry name" value="24-HYDROXYCHOLESTEROL 7-ALPHA-HYDROXYLASE"/>
    <property type="match status" value="1"/>
</dbReference>
<dbReference type="Gene3D" id="1.10.630.10">
    <property type="entry name" value="Cytochrome P450"/>
    <property type="match status" value="1"/>
</dbReference>
<evidence type="ECO:0000256" key="4">
    <source>
        <dbReference type="ARBA" id="ARBA00023004"/>
    </source>
</evidence>
<evidence type="ECO:0000256" key="2">
    <source>
        <dbReference type="ARBA" id="ARBA00022617"/>
    </source>
</evidence>
<dbReference type="InterPro" id="IPR050529">
    <property type="entry name" value="CYP450_sterol_14alpha_dmase"/>
</dbReference>
<dbReference type="GO" id="GO:0016705">
    <property type="term" value="F:oxidoreductase activity, acting on paired donors, with incorporation or reduction of molecular oxygen"/>
    <property type="evidence" value="ECO:0007669"/>
    <property type="project" value="InterPro"/>
</dbReference>
<keyword evidence="2" id="KW-0349">Heme</keyword>
<dbReference type="AlphaFoldDB" id="R0J0A1"/>
<dbReference type="HOGENOM" id="CLU_018012_2_1_1"/>
<name>R0J0A1_EXST2</name>
<dbReference type="STRING" id="671987.R0J0A1"/>
<dbReference type="PANTHER" id="PTHR24304">
    <property type="entry name" value="CYTOCHROME P450 FAMILY 7"/>
    <property type="match status" value="1"/>
</dbReference>
<gene>
    <name evidence="5" type="ORF">SETTUDRAFT_146232</name>
</gene>
<reference evidence="5 6" key="2">
    <citation type="journal article" date="2013" name="PLoS Genet.">
        <title>Comparative genome structure, secondary metabolite, and effector coding capacity across Cochliobolus pathogens.</title>
        <authorList>
            <person name="Condon B.J."/>
            <person name="Leng Y."/>
            <person name="Wu D."/>
            <person name="Bushley K.E."/>
            <person name="Ohm R.A."/>
            <person name="Otillar R."/>
            <person name="Martin J."/>
            <person name="Schackwitz W."/>
            <person name="Grimwood J."/>
            <person name="MohdZainudin N."/>
            <person name="Xue C."/>
            <person name="Wang R."/>
            <person name="Manning V.A."/>
            <person name="Dhillon B."/>
            <person name="Tu Z.J."/>
            <person name="Steffenson B.J."/>
            <person name="Salamov A."/>
            <person name="Sun H."/>
            <person name="Lowry S."/>
            <person name="LaButti K."/>
            <person name="Han J."/>
            <person name="Copeland A."/>
            <person name="Lindquist E."/>
            <person name="Barry K."/>
            <person name="Schmutz J."/>
            <person name="Baker S.E."/>
            <person name="Ciuffetti L.M."/>
            <person name="Grigoriev I.V."/>
            <person name="Zhong S."/>
            <person name="Turgeon B.G."/>
        </authorList>
    </citation>
    <scope>NUCLEOTIDE SEQUENCE [LARGE SCALE GENOMIC DNA]</scope>
    <source>
        <strain evidence="6">28A</strain>
    </source>
</reference>
<dbReference type="Proteomes" id="UP000016935">
    <property type="component" value="Unassembled WGS sequence"/>
</dbReference>
<evidence type="ECO:0000313" key="6">
    <source>
        <dbReference type="Proteomes" id="UP000016935"/>
    </source>
</evidence>
<evidence type="ECO:0000256" key="1">
    <source>
        <dbReference type="ARBA" id="ARBA00010617"/>
    </source>
</evidence>
<dbReference type="eggNOG" id="ENOG502ST3P">
    <property type="taxonomic scope" value="Eukaryota"/>
</dbReference>
<reference evidence="5 6" key="1">
    <citation type="journal article" date="2012" name="PLoS Pathog.">
        <title>Diverse lifestyles and strategies of plant pathogenesis encoded in the genomes of eighteen Dothideomycetes fungi.</title>
        <authorList>
            <person name="Ohm R.A."/>
            <person name="Feau N."/>
            <person name="Henrissat B."/>
            <person name="Schoch C.L."/>
            <person name="Horwitz B.A."/>
            <person name="Barry K.W."/>
            <person name="Condon B.J."/>
            <person name="Copeland A.C."/>
            <person name="Dhillon B."/>
            <person name="Glaser F."/>
            <person name="Hesse C.N."/>
            <person name="Kosti I."/>
            <person name="LaButti K."/>
            <person name="Lindquist E.A."/>
            <person name="Lucas S."/>
            <person name="Salamov A.A."/>
            <person name="Bradshaw R.E."/>
            <person name="Ciuffetti L."/>
            <person name="Hamelin R.C."/>
            <person name="Kema G.H.J."/>
            <person name="Lawrence C."/>
            <person name="Scott J.A."/>
            <person name="Spatafora J.W."/>
            <person name="Turgeon B.G."/>
            <person name="de Wit P.J.G.M."/>
            <person name="Zhong S."/>
            <person name="Goodwin S.B."/>
            <person name="Grigoriev I.V."/>
        </authorList>
    </citation>
    <scope>NUCLEOTIDE SEQUENCE [LARGE SCALE GENOMIC DNA]</scope>
    <source>
        <strain evidence="6">28A</strain>
    </source>
</reference>
<protein>
    <recommendedName>
        <fullName evidence="7">Cytochrome P450</fullName>
    </recommendedName>
</protein>
<dbReference type="InterPro" id="IPR036396">
    <property type="entry name" value="Cyt_P450_sf"/>
</dbReference>
<proteinExistence type="inferred from homology"/>
<dbReference type="GO" id="GO:0008395">
    <property type="term" value="F:steroid hydroxylase activity"/>
    <property type="evidence" value="ECO:0007669"/>
    <property type="project" value="TreeGrafter"/>
</dbReference>
<sequence length="536" mass="61038">MIIILVIALIIGFVSLTYSLTTSLFFQSTKNAGKGKRPPTIPYLVPGIFHTFSIAFEGPPKFFARLIKEFGSFAPFTVKAGLRTFVVLRDPRHIRVAAQALALPERNSIVRHEYEDVFKAPASSRTNDSKSEKYNDKANHARKVSIQKYLTGASLPNLGELYASRLSSSMNDKMFQFGTWTQLEDSWSFFQQVLTRCMVETLLGSTFFRQYPKFVKEYWVFEDSLQSYVPGISGLLDLSAYEKPRDTLLQGLEKWIRTNHAGKEFAKVESNDPDWDQEKGSKFVQEFDSLFSEFSSEESRAVELLQLIYCSITDIIPMTIWSIIEILRNPEVAKQFTDIASKHRSEKAGSYGIMDITALPFIKSMQHEISRFRMANYMVYPPKGHDILLDDEYILPKGSAPIAFSHDVALNMQPWDKARSRALDRPLIKFWAERFLVPDRQKKRGGLGSGEFSLEGLELLTPAFGGHQNLGLGREYAEVMQIAALAVLWNEFEIQLCDPEFTDAVMPPMLEIAFGTLKPQHTVEVRIRKRKSNTEN</sequence>
<dbReference type="RefSeq" id="XP_008022276.1">
    <property type="nucleotide sequence ID" value="XM_008024085.1"/>
</dbReference>
<keyword evidence="6" id="KW-1185">Reference proteome</keyword>
<dbReference type="GO" id="GO:0005506">
    <property type="term" value="F:iron ion binding"/>
    <property type="evidence" value="ECO:0007669"/>
    <property type="project" value="InterPro"/>
</dbReference>
<organism evidence="5 6">
    <name type="scientific">Exserohilum turcicum (strain 28A)</name>
    <name type="common">Northern leaf blight fungus</name>
    <name type="synonym">Setosphaeria turcica</name>
    <dbReference type="NCBI Taxonomy" id="671987"/>
    <lineage>
        <taxon>Eukaryota</taxon>
        <taxon>Fungi</taxon>
        <taxon>Dikarya</taxon>
        <taxon>Ascomycota</taxon>
        <taxon>Pezizomycotina</taxon>
        <taxon>Dothideomycetes</taxon>
        <taxon>Pleosporomycetidae</taxon>
        <taxon>Pleosporales</taxon>
        <taxon>Pleosporineae</taxon>
        <taxon>Pleosporaceae</taxon>
        <taxon>Exserohilum</taxon>
    </lineage>
</organism>
<evidence type="ECO:0008006" key="7">
    <source>
        <dbReference type="Google" id="ProtNLM"/>
    </source>
</evidence>
<evidence type="ECO:0000256" key="3">
    <source>
        <dbReference type="ARBA" id="ARBA00022723"/>
    </source>
</evidence>
<dbReference type="OrthoDB" id="3366823at2759"/>
<dbReference type="EMBL" id="KB908493">
    <property type="protein sequence ID" value="EOA90430.1"/>
    <property type="molecule type" value="Genomic_DNA"/>
</dbReference>
<evidence type="ECO:0000313" key="5">
    <source>
        <dbReference type="EMBL" id="EOA90430.1"/>
    </source>
</evidence>